<evidence type="ECO:0000313" key="7">
    <source>
        <dbReference type="Proteomes" id="UP000018144"/>
    </source>
</evidence>
<evidence type="ECO:0000259" key="5">
    <source>
        <dbReference type="Pfam" id="PF16755"/>
    </source>
</evidence>
<feature type="compositionally biased region" description="Polar residues" evidence="4">
    <location>
        <begin position="1105"/>
        <end position="1114"/>
    </location>
</feature>
<feature type="compositionally biased region" description="Basic and acidic residues" evidence="4">
    <location>
        <begin position="1577"/>
        <end position="1594"/>
    </location>
</feature>
<feature type="compositionally biased region" description="Polar residues" evidence="4">
    <location>
        <begin position="789"/>
        <end position="820"/>
    </location>
</feature>
<feature type="compositionally biased region" description="Acidic residues" evidence="4">
    <location>
        <begin position="884"/>
        <end position="899"/>
    </location>
</feature>
<keyword evidence="3" id="KW-0539">Nucleus</keyword>
<feature type="compositionally biased region" description="Acidic residues" evidence="4">
    <location>
        <begin position="937"/>
        <end position="957"/>
    </location>
</feature>
<feature type="region of interest" description="Disordered" evidence="4">
    <location>
        <begin position="1495"/>
        <end position="1523"/>
    </location>
</feature>
<proteinExistence type="predicted"/>
<dbReference type="eggNOG" id="KOG3630">
    <property type="taxonomic scope" value="Eukaryota"/>
</dbReference>
<comment type="subcellular location">
    <subcellularLocation>
        <location evidence="1">Nucleus</location>
    </subcellularLocation>
</comment>
<feature type="compositionally biased region" description="Low complexity" evidence="4">
    <location>
        <begin position="770"/>
        <end position="780"/>
    </location>
</feature>
<dbReference type="InterPro" id="IPR015943">
    <property type="entry name" value="WD40/YVTN_repeat-like_dom_sf"/>
</dbReference>
<dbReference type="OMA" id="PIMYAYL"/>
<evidence type="ECO:0000256" key="4">
    <source>
        <dbReference type="SAM" id="MobiDB-lite"/>
    </source>
</evidence>
<protein>
    <submittedName>
        <fullName evidence="6">Similar to Nucleoporin nup146 acc. no. Q09847</fullName>
    </submittedName>
</protein>
<gene>
    <name evidence="6" type="ORF">PCON_02495</name>
</gene>
<feature type="region of interest" description="Disordered" evidence="4">
    <location>
        <begin position="1137"/>
        <end position="1248"/>
    </location>
</feature>
<name>U4LUU4_PYROM</name>
<evidence type="ECO:0000313" key="6">
    <source>
        <dbReference type="EMBL" id="CCX34017.1"/>
    </source>
</evidence>
<dbReference type="Proteomes" id="UP000018144">
    <property type="component" value="Unassembled WGS sequence"/>
</dbReference>
<dbReference type="Pfam" id="PF16755">
    <property type="entry name" value="Beta-prop_NUP159_NUP214"/>
    <property type="match status" value="1"/>
</dbReference>
<feature type="domain" description="Nucleoporin Nup159/Nup146 N-terminal" evidence="5">
    <location>
        <begin position="60"/>
        <end position="422"/>
    </location>
</feature>
<sequence>MNSNPYAVLSGSQETGNVDVELVGEKEPLDLECESLGFLGLNRDKRVKVLPEGFNKTELPHSCSSLFAVASKRGLFAAAGPKSFVIGSTQSLRDAFTKDEEFKPQLCIPSVNSISHIVFNADESHIILGDNEGRLTVYSIDALSSGNEAKATFELSAENELREVKPNPKAPELVAVVTMMGSVRMLDLNTRSFKVGPNGPSLLETVCTVAWSKMGKQIICGMGDGSLYQMTPEGVGKATLPTPPETKGFFVSSVLWLENNLFIITHSPLPIESVSVDSKFHILERKGNKLEYSTLYDPAPPYGMDERVPPYYFTAQVSQYAPALKNLIIFAGTCAIDIGVMARFSEDKGEIPANTFVTVNIPNDNRRAQLPLSIADKTDTSPIGMALDLSATAKVKRPVGGEEIDESPGPLPILMVLNYEGLVSAWHIIYDDAIQAGENYSGMNVFDTESAPAPQVQAAPSGFAPGTPGFGQSNFAASTGPASAFKPATPGFGVSAFGASTSGSGFGQPAQLGSSTSAFGQPSALGSSTTSGFGQSAFGSPSPMGAAKPAFGAPSVLGGNAPAFGSTSALGGASPAPAFGKPAFGAASPMGGASATPAFGQTSAFGKPAFGQVSPFGAPAAAATPAAGASQFGGGGGFASFANKGGFAAAASAGGNNTASPFGKGGAIPTQSQEESVFKKVEAAPAFGQAGFQLSSGFKADPSQMEGEEFDTKEGGSLGGFGSILGGALDSKPAASAFGAPEAVVNPFGTPKYAPTANPFGTPANPPNPSAFNSSTSSAAIGTGIGSAFSKSTDTNPFNRPTSGTPSQIKSAFGTPSQITPAFGVPSTPTNPAAKSSAPAAPLYSEDEEGDVEVVEEEEAALPPDFTTPGNTTEPQLPDAPLSSEDEETDDEAVEEEEAALPPDFTTPGNTTEPQLPAAPLCSEDKEHGAGDKGGEEDLVGYVDETEWDVESEEDSDAENKPPAITPKKSPSTLLPPTTPAKSAKSTAATPASTKSNSSVFGGNASFSSTFGSTPANTSNPFSSLKPNPEDILSDEEHDDDDEDDDDDEESEEEVKPARQLKGKTPQKTPQKAKVTPISAKMEARAAAFMGLDEKGKKKDDPLTPSAQLLSENKSGLFGGKSTEAAKPAGSLFAAKTASAEEKKPAGGLFVPTMKLEENKKPGLFDSPGSPATAQKANPLGTPPAAATSPEAGKKFVLPSKPAASPLRAAPRHKPSPAPRPAAWDPEPKAPKEPEQPKPEPVDFDRDYSDTEDDYIRQQLQRGPIKPSTTLPEVCKLVEPELDDDFDLVFDSLYQSGNMMVNKLGQMSRALRSYHLAQKTPPPILHNDCKKIGKPEEWRLCESSLVTKEIGTLLKEAQEINKATPELQKLHSKAAKGFIKLDTSESELYRLFAVYTDPNAAARARARLLAPEQQIQQRQLRKSFSRVEKSLKEVESKTTVLKAKLAARDRGRKTARVRPPTAEAVRNTVLKLTQMAERKERDVALLEERMRRLKLRHGRDATPTPASGDSTTGGGADQSAQFGSSFFGSSMGSFVREGSAGLETPLRRSVLTVREGSPMPTIAVAKVEEQEVGEMMDEAKRRREQGKRFKEAMKRRGQKVKA</sequence>
<evidence type="ECO:0000256" key="3">
    <source>
        <dbReference type="ARBA" id="ARBA00023242"/>
    </source>
</evidence>
<feature type="compositionally biased region" description="Basic and acidic residues" evidence="4">
    <location>
        <begin position="1092"/>
        <end position="1102"/>
    </location>
</feature>
<feature type="compositionally biased region" description="Basic and acidic residues" evidence="4">
    <location>
        <begin position="1226"/>
        <end position="1248"/>
    </location>
</feature>
<dbReference type="EMBL" id="HF936296">
    <property type="protein sequence ID" value="CCX34017.1"/>
    <property type="molecule type" value="Genomic_DNA"/>
</dbReference>
<feature type="compositionally biased region" description="Polar residues" evidence="4">
    <location>
        <begin position="997"/>
        <end position="1026"/>
    </location>
</feature>
<reference evidence="6 7" key="1">
    <citation type="journal article" date="2013" name="PLoS Genet.">
        <title>The genome and development-dependent transcriptomes of Pyronema confluens: a window into fungal evolution.</title>
        <authorList>
            <person name="Traeger S."/>
            <person name="Altegoer F."/>
            <person name="Freitag M."/>
            <person name="Gabaldon T."/>
            <person name="Kempken F."/>
            <person name="Kumar A."/>
            <person name="Marcet-Houben M."/>
            <person name="Poggeler S."/>
            <person name="Stajich J.E."/>
            <person name="Nowrousian M."/>
        </authorList>
    </citation>
    <scope>NUCLEOTIDE SEQUENCE [LARGE SCALE GENOMIC DNA]</scope>
    <source>
        <strain evidence="7">CBS 100304</strain>
        <tissue evidence="6">Vegetative mycelium</tissue>
    </source>
</reference>
<dbReference type="OrthoDB" id="248320at2759"/>
<accession>U4LUU4</accession>
<dbReference type="SUPFAM" id="SSF117289">
    <property type="entry name" value="Nucleoporin domain"/>
    <property type="match status" value="1"/>
</dbReference>
<dbReference type="GO" id="GO:0005634">
    <property type="term" value="C:nucleus"/>
    <property type="evidence" value="ECO:0007669"/>
    <property type="project" value="UniProtKB-SubCell"/>
</dbReference>
<feature type="region of interest" description="Disordered" evidence="4">
    <location>
        <begin position="507"/>
        <end position="537"/>
    </location>
</feature>
<feature type="compositionally biased region" description="Acidic residues" evidence="4">
    <location>
        <begin position="1032"/>
        <end position="1053"/>
    </location>
</feature>
<feature type="region of interest" description="Disordered" evidence="4">
    <location>
        <begin position="1573"/>
        <end position="1602"/>
    </location>
</feature>
<dbReference type="STRING" id="1076935.U4LUU4"/>
<feature type="compositionally biased region" description="Acidic residues" evidence="4">
    <location>
        <begin position="845"/>
        <end position="860"/>
    </location>
</feature>
<evidence type="ECO:0000256" key="1">
    <source>
        <dbReference type="ARBA" id="ARBA00004123"/>
    </source>
</evidence>
<keyword evidence="7" id="KW-1185">Reference proteome</keyword>
<feature type="compositionally biased region" description="Low complexity" evidence="4">
    <location>
        <begin position="966"/>
        <end position="996"/>
    </location>
</feature>
<feature type="compositionally biased region" description="Polar residues" evidence="4">
    <location>
        <begin position="511"/>
        <end position="537"/>
    </location>
</feature>
<feature type="compositionally biased region" description="Basic and acidic residues" evidence="4">
    <location>
        <begin position="923"/>
        <end position="936"/>
    </location>
</feature>
<organism evidence="6 7">
    <name type="scientific">Pyronema omphalodes (strain CBS 100304)</name>
    <name type="common">Pyronema confluens</name>
    <dbReference type="NCBI Taxonomy" id="1076935"/>
    <lineage>
        <taxon>Eukaryota</taxon>
        <taxon>Fungi</taxon>
        <taxon>Dikarya</taxon>
        <taxon>Ascomycota</taxon>
        <taxon>Pezizomycotina</taxon>
        <taxon>Pezizomycetes</taxon>
        <taxon>Pezizales</taxon>
        <taxon>Pyronemataceae</taxon>
        <taxon>Pyronema</taxon>
    </lineage>
</organism>
<keyword evidence="2" id="KW-0813">Transport</keyword>
<dbReference type="InterPro" id="IPR039462">
    <property type="entry name" value="Nup159/Nup146_N"/>
</dbReference>
<feature type="compositionally biased region" description="Low complexity" evidence="4">
    <location>
        <begin position="826"/>
        <end position="842"/>
    </location>
</feature>
<evidence type="ECO:0000256" key="2">
    <source>
        <dbReference type="ARBA" id="ARBA00022448"/>
    </source>
</evidence>
<feature type="region of interest" description="Disordered" evidence="4">
    <location>
        <begin position="756"/>
        <end position="1124"/>
    </location>
</feature>
<dbReference type="Gene3D" id="2.130.10.10">
    <property type="entry name" value="YVTN repeat-like/Quinoprotein amine dehydrogenase"/>
    <property type="match status" value="1"/>
</dbReference>